<dbReference type="WBParaSite" id="ALUE_0000062801-mRNA-1">
    <property type="protein sequence ID" value="ALUE_0000062801-mRNA-1"/>
    <property type="gene ID" value="ALUE_0000062801"/>
</dbReference>
<organism evidence="1 2">
    <name type="scientific">Ascaris lumbricoides</name>
    <name type="common">Giant roundworm</name>
    <dbReference type="NCBI Taxonomy" id="6252"/>
    <lineage>
        <taxon>Eukaryota</taxon>
        <taxon>Metazoa</taxon>
        <taxon>Ecdysozoa</taxon>
        <taxon>Nematoda</taxon>
        <taxon>Chromadorea</taxon>
        <taxon>Rhabditida</taxon>
        <taxon>Spirurina</taxon>
        <taxon>Ascaridomorpha</taxon>
        <taxon>Ascaridoidea</taxon>
        <taxon>Ascarididae</taxon>
        <taxon>Ascaris</taxon>
    </lineage>
</organism>
<protein>
    <submittedName>
        <fullName evidence="2">Uncharacterized protein</fullName>
    </submittedName>
</protein>
<proteinExistence type="predicted"/>
<sequence length="48" mass="5391">MRTTITRCAMQESTSHVNGFESFSDSSLSLHQSSHILRLEADCCVDMK</sequence>
<dbReference type="AlphaFoldDB" id="A0A0M3HGI3"/>
<keyword evidence="1" id="KW-1185">Reference proteome</keyword>
<reference evidence="2" key="1">
    <citation type="submission" date="2017-02" db="UniProtKB">
        <authorList>
            <consortium name="WormBaseParasite"/>
        </authorList>
    </citation>
    <scope>IDENTIFICATION</scope>
</reference>
<evidence type="ECO:0000313" key="2">
    <source>
        <dbReference type="WBParaSite" id="ALUE_0000062801-mRNA-1"/>
    </source>
</evidence>
<dbReference type="Proteomes" id="UP000036681">
    <property type="component" value="Unplaced"/>
</dbReference>
<name>A0A0M3HGI3_ASCLU</name>
<evidence type="ECO:0000313" key="1">
    <source>
        <dbReference type="Proteomes" id="UP000036681"/>
    </source>
</evidence>
<accession>A0A0M3HGI3</accession>